<feature type="transmembrane region" description="Helical" evidence="8">
    <location>
        <begin position="312"/>
        <end position="333"/>
    </location>
</feature>
<organism evidence="10">
    <name type="scientific">hydrothermal vent metagenome</name>
    <dbReference type="NCBI Taxonomy" id="652676"/>
    <lineage>
        <taxon>unclassified sequences</taxon>
        <taxon>metagenomes</taxon>
        <taxon>ecological metagenomes</taxon>
    </lineage>
</organism>
<evidence type="ECO:0000256" key="4">
    <source>
        <dbReference type="ARBA" id="ARBA00022519"/>
    </source>
</evidence>
<keyword evidence="6 8" id="KW-1133">Transmembrane helix</keyword>
<protein>
    <submittedName>
        <fullName evidence="10">Putative MFS metabolite transporter</fullName>
    </submittedName>
</protein>
<dbReference type="AlphaFoldDB" id="A0A1W1D5G9"/>
<dbReference type="PANTHER" id="PTHR23522:SF10">
    <property type="entry name" value="3-PHENYLPROPIONIC ACID TRANSPORTER-RELATED"/>
    <property type="match status" value="1"/>
</dbReference>
<dbReference type="Gene3D" id="1.20.1250.20">
    <property type="entry name" value="MFS general substrate transporter like domains"/>
    <property type="match status" value="2"/>
</dbReference>
<dbReference type="SUPFAM" id="SSF103473">
    <property type="entry name" value="MFS general substrate transporter"/>
    <property type="match status" value="1"/>
</dbReference>
<proteinExistence type="predicted"/>
<dbReference type="EMBL" id="FPHP01000048">
    <property type="protein sequence ID" value="SFV75875.1"/>
    <property type="molecule type" value="Genomic_DNA"/>
</dbReference>
<evidence type="ECO:0000256" key="1">
    <source>
        <dbReference type="ARBA" id="ARBA00004429"/>
    </source>
</evidence>
<name>A0A1W1D5G9_9ZZZZ</name>
<feature type="transmembrane region" description="Helical" evidence="8">
    <location>
        <begin position="339"/>
        <end position="359"/>
    </location>
</feature>
<dbReference type="InterPro" id="IPR026032">
    <property type="entry name" value="HcaT-like"/>
</dbReference>
<feature type="transmembrane region" description="Helical" evidence="8">
    <location>
        <begin position="224"/>
        <end position="240"/>
    </location>
</feature>
<keyword evidence="5 8" id="KW-0812">Transmembrane</keyword>
<keyword evidence="7 8" id="KW-0472">Membrane</keyword>
<dbReference type="GO" id="GO:0030395">
    <property type="term" value="F:lactose binding"/>
    <property type="evidence" value="ECO:0007669"/>
    <property type="project" value="TreeGrafter"/>
</dbReference>
<sequence length="366" mass="41888">MSFLLGSFYFFYFGIIGIYIIFFPKVLDMVGYSSDKIGFILSVSPLVRFIIPFLFLKGFQLNKKYFYIALIVLVISSISFSFSLFSFYPLLLSNIGLGIGLSLILPYIEVIALDTIKKEAYGKVRLFGSIGFIIVALVLVRYLTSVQIAIYYLIFFVITTALFAFVIARKKQATSHTTLSNTINLLKDWSLWVGLTLMQISFGAYYNFFTIYETHLGMSLDMTINLWVFGVIIEIIMLFFQGKLLRYNLITILQFTTFSAVIRWLLLFLYPQNLPILFFAQSLHALNFALFYTAAISYLHQHYAHKVLAQQFFSGITFGFGGLIGAILFGYMYKFYPSFIFLGAALIALLGVFMLFYYAKKSKQTP</sequence>
<feature type="transmembrane region" description="Helical" evidence="8">
    <location>
        <begin position="149"/>
        <end position="168"/>
    </location>
</feature>
<evidence type="ECO:0000313" key="10">
    <source>
        <dbReference type="EMBL" id="SFV75875.1"/>
    </source>
</evidence>
<dbReference type="InterPro" id="IPR036259">
    <property type="entry name" value="MFS_trans_sf"/>
</dbReference>
<keyword evidence="4" id="KW-0997">Cell inner membrane</keyword>
<evidence type="ECO:0000256" key="7">
    <source>
        <dbReference type="ARBA" id="ARBA00023136"/>
    </source>
</evidence>
<evidence type="ECO:0000256" key="8">
    <source>
        <dbReference type="SAM" id="Phobius"/>
    </source>
</evidence>
<evidence type="ECO:0000256" key="3">
    <source>
        <dbReference type="ARBA" id="ARBA00022475"/>
    </source>
</evidence>
<dbReference type="PANTHER" id="PTHR23522">
    <property type="entry name" value="BLL5896 PROTEIN"/>
    <property type="match status" value="1"/>
</dbReference>
<feature type="transmembrane region" description="Helical" evidence="8">
    <location>
        <begin position="189"/>
        <end position="212"/>
    </location>
</feature>
<keyword evidence="2" id="KW-0813">Transport</keyword>
<dbReference type="Pfam" id="PF12832">
    <property type="entry name" value="MFS_1_like"/>
    <property type="match status" value="1"/>
</dbReference>
<dbReference type="GO" id="GO:0005886">
    <property type="term" value="C:plasma membrane"/>
    <property type="evidence" value="ECO:0007669"/>
    <property type="project" value="UniProtKB-SubCell"/>
</dbReference>
<evidence type="ECO:0000256" key="5">
    <source>
        <dbReference type="ARBA" id="ARBA00022692"/>
    </source>
</evidence>
<feature type="transmembrane region" description="Helical" evidence="8">
    <location>
        <begin position="276"/>
        <end position="300"/>
    </location>
</feature>
<feature type="transmembrane region" description="Helical" evidence="8">
    <location>
        <begin position="7"/>
        <end position="25"/>
    </location>
</feature>
<reference evidence="10" key="1">
    <citation type="submission" date="2016-10" db="EMBL/GenBank/DDBJ databases">
        <authorList>
            <person name="de Groot N.N."/>
        </authorList>
    </citation>
    <scope>NUCLEOTIDE SEQUENCE</scope>
</reference>
<feature type="domain" description="Major facilitator superfamily associated" evidence="9">
    <location>
        <begin position="5"/>
        <end position="341"/>
    </location>
</feature>
<evidence type="ECO:0000256" key="2">
    <source>
        <dbReference type="ARBA" id="ARBA00022448"/>
    </source>
</evidence>
<dbReference type="PIRSF" id="PIRSF004925">
    <property type="entry name" value="HcaT"/>
    <property type="match status" value="1"/>
</dbReference>
<accession>A0A1W1D5G9</accession>
<feature type="transmembrane region" description="Helical" evidence="8">
    <location>
        <begin position="37"/>
        <end position="56"/>
    </location>
</feature>
<evidence type="ECO:0000259" key="9">
    <source>
        <dbReference type="Pfam" id="PF12832"/>
    </source>
</evidence>
<dbReference type="GO" id="GO:0015528">
    <property type="term" value="F:lactose:proton symporter activity"/>
    <property type="evidence" value="ECO:0007669"/>
    <property type="project" value="TreeGrafter"/>
</dbReference>
<evidence type="ECO:0000256" key="6">
    <source>
        <dbReference type="ARBA" id="ARBA00022989"/>
    </source>
</evidence>
<feature type="transmembrane region" description="Helical" evidence="8">
    <location>
        <begin position="124"/>
        <end position="143"/>
    </location>
</feature>
<gene>
    <name evidence="10" type="ORF">MNB_SM-3-805</name>
</gene>
<dbReference type="InterPro" id="IPR024989">
    <property type="entry name" value="MFS_assoc_dom"/>
</dbReference>
<feature type="transmembrane region" description="Helical" evidence="8">
    <location>
        <begin position="247"/>
        <end position="270"/>
    </location>
</feature>
<feature type="transmembrane region" description="Helical" evidence="8">
    <location>
        <begin position="91"/>
        <end position="112"/>
    </location>
</feature>
<comment type="subcellular location">
    <subcellularLocation>
        <location evidence="1">Cell inner membrane</location>
        <topology evidence="1">Multi-pass membrane protein</topology>
    </subcellularLocation>
</comment>
<feature type="transmembrane region" description="Helical" evidence="8">
    <location>
        <begin position="65"/>
        <end position="85"/>
    </location>
</feature>
<keyword evidence="3" id="KW-1003">Cell membrane</keyword>